<dbReference type="Proteomes" id="UP001342826">
    <property type="component" value="Unassembled WGS sequence"/>
</dbReference>
<proteinExistence type="predicted"/>
<keyword evidence="1" id="KW-0472">Membrane</keyword>
<dbReference type="EMBL" id="JARTFS010000009">
    <property type="protein sequence ID" value="MED4402084.1"/>
    <property type="molecule type" value="Genomic_DNA"/>
</dbReference>
<feature type="transmembrane region" description="Helical" evidence="1">
    <location>
        <begin position="20"/>
        <end position="41"/>
    </location>
</feature>
<evidence type="ECO:0000313" key="2">
    <source>
        <dbReference type="EMBL" id="MED4402084.1"/>
    </source>
</evidence>
<name>A0ABU6P0Q0_9BACI</name>
<evidence type="ECO:0000256" key="1">
    <source>
        <dbReference type="SAM" id="Phobius"/>
    </source>
</evidence>
<dbReference type="RefSeq" id="WP_169800476.1">
    <property type="nucleotide sequence ID" value="NZ_JARTFS010000009.1"/>
</dbReference>
<protein>
    <submittedName>
        <fullName evidence="2">Uncharacterized protein</fullName>
    </submittedName>
</protein>
<sequence length="51" mass="5873">MLRGYQNVSVNRQYMNLGGNIMISDIIWTLAAALFTYAVMWKMNNKDVTSK</sequence>
<organism evidence="2 3">
    <name type="scientific">Metabacillus fastidiosus</name>
    <dbReference type="NCBI Taxonomy" id="1458"/>
    <lineage>
        <taxon>Bacteria</taxon>
        <taxon>Bacillati</taxon>
        <taxon>Bacillota</taxon>
        <taxon>Bacilli</taxon>
        <taxon>Bacillales</taxon>
        <taxon>Bacillaceae</taxon>
        <taxon>Metabacillus</taxon>
    </lineage>
</organism>
<keyword evidence="1" id="KW-0812">Transmembrane</keyword>
<keyword evidence="3" id="KW-1185">Reference proteome</keyword>
<dbReference type="GeneID" id="301143546"/>
<comment type="caution">
    <text evidence="2">The sequence shown here is derived from an EMBL/GenBank/DDBJ whole genome shotgun (WGS) entry which is preliminary data.</text>
</comment>
<evidence type="ECO:0000313" key="3">
    <source>
        <dbReference type="Proteomes" id="UP001342826"/>
    </source>
</evidence>
<accession>A0ABU6P0Q0</accession>
<gene>
    <name evidence="2" type="ORF">P9271_12235</name>
</gene>
<reference evidence="2 3" key="1">
    <citation type="submission" date="2023-03" db="EMBL/GenBank/DDBJ databases">
        <title>Bacillus Genome Sequencing.</title>
        <authorList>
            <person name="Dunlap C."/>
        </authorList>
    </citation>
    <scope>NUCLEOTIDE SEQUENCE [LARGE SCALE GENOMIC DNA]</scope>
    <source>
        <strain evidence="2 3">NRS-1717</strain>
    </source>
</reference>
<keyword evidence="1" id="KW-1133">Transmembrane helix</keyword>